<dbReference type="InterPro" id="IPR015911">
    <property type="entry name" value="Phosphoglycerate_kinase_CS"/>
</dbReference>
<keyword evidence="7 13" id="KW-0963">Cytoplasm</keyword>
<dbReference type="Pfam" id="PF00162">
    <property type="entry name" value="PGK"/>
    <property type="match status" value="1"/>
</dbReference>
<dbReference type="EC" id="2.7.2.3" evidence="5 13"/>
<protein>
    <recommendedName>
        <fullName evidence="6 13">Phosphoglycerate kinase</fullName>
        <ecNumber evidence="5 13">2.7.2.3</ecNumber>
    </recommendedName>
</protein>
<proteinExistence type="inferred from homology"/>
<evidence type="ECO:0000313" key="18">
    <source>
        <dbReference type="Proteomes" id="UP000294576"/>
    </source>
</evidence>
<reference evidence="17 18" key="1">
    <citation type="submission" date="2019-03" db="EMBL/GenBank/DDBJ databases">
        <title>Genomic Encyclopedia of Type Strains, Phase IV (KMG-V): Genome sequencing to study the core and pangenomes of soil and plant-associated prokaryotes.</title>
        <authorList>
            <person name="Whitman W."/>
        </authorList>
    </citation>
    <scope>NUCLEOTIDE SEQUENCE [LARGE SCALE GENOMIC DNA]</scope>
    <source>
        <strain evidence="17 18">Hc14</strain>
    </source>
</reference>
<accession>A0A4V2V935</accession>
<dbReference type="EMBL" id="SMBH01000006">
    <property type="protein sequence ID" value="TCU15705.1"/>
    <property type="molecule type" value="Genomic_DNA"/>
</dbReference>
<gene>
    <name evidence="13" type="primary">pgk</name>
    <name evidence="17" type="ORF">EV132_10645</name>
</gene>
<comment type="subcellular location">
    <subcellularLocation>
        <location evidence="13">Cytoplasm</location>
    </subcellularLocation>
</comment>
<evidence type="ECO:0000256" key="6">
    <source>
        <dbReference type="ARBA" id="ARBA00016471"/>
    </source>
</evidence>
<evidence type="ECO:0000256" key="2">
    <source>
        <dbReference type="ARBA" id="ARBA00004838"/>
    </source>
</evidence>
<evidence type="ECO:0000256" key="16">
    <source>
        <dbReference type="RuleBase" id="RU000532"/>
    </source>
</evidence>
<evidence type="ECO:0000256" key="10">
    <source>
        <dbReference type="ARBA" id="ARBA00022777"/>
    </source>
</evidence>
<dbReference type="Gene3D" id="3.40.50.1260">
    <property type="entry name" value="Phosphoglycerate kinase, N-terminal domain"/>
    <property type="match status" value="2"/>
</dbReference>
<dbReference type="FunFam" id="3.40.50.1260:FF:000031">
    <property type="entry name" value="Phosphoglycerate kinase 1"/>
    <property type="match status" value="1"/>
</dbReference>
<comment type="catalytic activity">
    <reaction evidence="1 13 16">
        <text>(2R)-3-phosphoglycerate + ATP = (2R)-3-phospho-glyceroyl phosphate + ADP</text>
        <dbReference type="Rhea" id="RHEA:14801"/>
        <dbReference type="ChEBI" id="CHEBI:30616"/>
        <dbReference type="ChEBI" id="CHEBI:57604"/>
        <dbReference type="ChEBI" id="CHEBI:58272"/>
        <dbReference type="ChEBI" id="CHEBI:456216"/>
        <dbReference type="EC" id="2.7.2.3"/>
    </reaction>
</comment>
<comment type="similarity">
    <text evidence="3 13 16">Belongs to the phosphoglycerate kinase family.</text>
</comment>
<feature type="binding site" evidence="13 15">
    <location>
        <position position="325"/>
    </location>
    <ligand>
        <name>ATP</name>
        <dbReference type="ChEBI" id="CHEBI:30616"/>
    </ligand>
</feature>
<dbReference type="PANTHER" id="PTHR11406:SF23">
    <property type="entry name" value="PHOSPHOGLYCERATE KINASE 1, CHLOROPLASTIC-RELATED"/>
    <property type="match status" value="1"/>
</dbReference>
<dbReference type="Proteomes" id="UP000294576">
    <property type="component" value="Unassembled WGS sequence"/>
</dbReference>
<evidence type="ECO:0000256" key="8">
    <source>
        <dbReference type="ARBA" id="ARBA00022679"/>
    </source>
</evidence>
<dbReference type="GO" id="GO:0005524">
    <property type="term" value="F:ATP binding"/>
    <property type="evidence" value="ECO:0007669"/>
    <property type="project" value="UniProtKB-KW"/>
</dbReference>
<feature type="binding site" evidence="13">
    <location>
        <position position="38"/>
    </location>
    <ligand>
        <name>substrate</name>
    </ligand>
</feature>
<feature type="binding site" evidence="13 15">
    <location>
        <begin position="355"/>
        <end position="358"/>
    </location>
    <ligand>
        <name>ATP</name>
        <dbReference type="ChEBI" id="CHEBI:30616"/>
    </ligand>
</feature>
<keyword evidence="9 13" id="KW-0547">Nucleotide-binding</keyword>
<keyword evidence="10 13" id="KW-0418">Kinase</keyword>
<feature type="binding site" evidence="13">
    <location>
        <position position="153"/>
    </location>
    <ligand>
        <name>substrate</name>
    </ligand>
</feature>
<feature type="binding site" evidence="14">
    <location>
        <position position="120"/>
    </location>
    <ligand>
        <name>(2R)-3-phosphoglycerate</name>
        <dbReference type="ChEBI" id="CHEBI:58272"/>
    </ligand>
</feature>
<organism evidence="17 18">
    <name type="scientific">Rhizobium sullae</name>
    <name type="common">Rhizobium hedysari</name>
    <dbReference type="NCBI Taxonomy" id="50338"/>
    <lineage>
        <taxon>Bacteria</taxon>
        <taxon>Pseudomonadati</taxon>
        <taxon>Pseudomonadota</taxon>
        <taxon>Alphaproteobacteria</taxon>
        <taxon>Hyphomicrobiales</taxon>
        <taxon>Rhizobiaceae</taxon>
        <taxon>Rhizobium/Agrobacterium group</taxon>
        <taxon>Rhizobium</taxon>
    </lineage>
</organism>
<evidence type="ECO:0000256" key="3">
    <source>
        <dbReference type="ARBA" id="ARBA00008982"/>
    </source>
</evidence>
<dbReference type="PROSITE" id="PS00111">
    <property type="entry name" value="PGLYCERATE_KINASE"/>
    <property type="match status" value="1"/>
</dbReference>
<evidence type="ECO:0000256" key="15">
    <source>
        <dbReference type="PIRSR" id="PIRSR000724-2"/>
    </source>
</evidence>
<sequence length="399" mass="41466">MAAFKTLDDLNGIAGKRVLVRVDLNVPVKDGKVTDTTRIERVAPTILELSKKGAKVILLAHFGRPKEGASPDLSLSLIAPDVSRVLGRPVATASDSIGEAAASAVAGMTDGDILLLENTRFHKGEEKNDAEFTKALAANGDIYVNDAFSAAHRAHASTEGLAHLLPAYAGRTMQQELEALEKGLGNPVRPVVAIVGGAKVSTKIDLLMNLVKKVDALVIGGGMANTFLAARGTNVGKSLCEHDLGETAKQIMIEAATAGCAIILPEDGVVAREFKAGAANETVDINAIPEDAMILDVGPKSVDVVKAWIERAQTLVWNGPLGAFEIEPFDKATVAAARYAAERTKAGKLTSVAGGGDTVSALNHAGAADDFSYVSTAGGAFLEWMEGKVLPGIAVLSGK</sequence>
<comment type="caution">
    <text evidence="17">The sequence shown here is derived from an EMBL/GenBank/DDBJ whole genome shotgun (WGS) entry which is preliminary data.</text>
</comment>
<evidence type="ECO:0000256" key="4">
    <source>
        <dbReference type="ARBA" id="ARBA00011245"/>
    </source>
</evidence>
<dbReference type="PIRSF" id="PIRSF000724">
    <property type="entry name" value="Pgk"/>
    <property type="match status" value="1"/>
</dbReference>
<comment type="subunit">
    <text evidence="4 13">Monomer.</text>
</comment>
<dbReference type="InterPro" id="IPR015824">
    <property type="entry name" value="Phosphoglycerate_kinase_N"/>
</dbReference>
<dbReference type="GO" id="GO:0006096">
    <property type="term" value="P:glycolytic process"/>
    <property type="evidence" value="ECO:0007669"/>
    <property type="project" value="UniProtKB-UniRule"/>
</dbReference>
<dbReference type="PRINTS" id="PR00477">
    <property type="entry name" value="PHGLYCKINASE"/>
</dbReference>
<evidence type="ECO:0000256" key="5">
    <source>
        <dbReference type="ARBA" id="ARBA00013061"/>
    </source>
</evidence>
<feature type="binding site" evidence="13">
    <location>
        <position position="120"/>
    </location>
    <ligand>
        <name>substrate</name>
    </ligand>
</feature>
<feature type="binding site" evidence="14">
    <location>
        <position position="38"/>
    </location>
    <ligand>
        <name>(2R)-3-phosphoglycerate</name>
        <dbReference type="ChEBI" id="CHEBI:58272"/>
    </ligand>
</feature>
<keyword evidence="12 13" id="KW-0324">Glycolysis</keyword>
<feature type="binding site" evidence="14">
    <location>
        <position position="153"/>
    </location>
    <ligand>
        <name>(2R)-3-phosphoglycerate</name>
        <dbReference type="ChEBI" id="CHEBI:58272"/>
    </ligand>
</feature>
<comment type="pathway">
    <text evidence="2 13">Carbohydrate degradation; glycolysis; pyruvate from D-glyceraldehyde 3-phosphate: step 2/5.</text>
</comment>
<keyword evidence="11 13" id="KW-0067">ATP-binding</keyword>
<dbReference type="InterPro" id="IPR001576">
    <property type="entry name" value="Phosphoglycerate_kinase"/>
</dbReference>
<dbReference type="GO" id="GO:0006094">
    <property type="term" value="P:gluconeogenesis"/>
    <property type="evidence" value="ECO:0007669"/>
    <property type="project" value="TreeGrafter"/>
</dbReference>
<evidence type="ECO:0000313" key="17">
    <source>
        <dbReference type="EMBL" id="TCU15705.1"/>
    </source>
</evidence>
<dbReference type="FunFam" id="3.40.50.1260:FF:000006">
    <property type="entry name" value="Phosphoglycerate kinase"/>
    <property type="match status" value="1"/>
</dbReference>
<dbReference type="RefSeq" id="WP_132562579.1">
    <property type="nucleotide sequence ID" value="NZ_SMBH01000006.1"/>
</dbReference>
<evidence type="ECO:0000256" key="7">
    <source>
        <dbReference type="ARBA" id="ARBA00022490"/>
    </source>
</evidence>
<evidence type="ECO:0000256" key="9">
    <source>
        <dbReference type="ARBA" id="ARBA00022741"/>
    </source>
</evidence>
<comment type="caution">
    <text evidence="13">Lacks conserved residue(s) required for the propagation of feature annotation.</text>
</comment>
<name>A0A4V2V935_RHISU</name>
<feature type="binding site" evidence="13 14">
    <location>
        <begin position="61"/>
        <end position="64"/>
    </location>
    <ligand>
        <name>substrate</name>
    </ligand>
</feature>
<evidence type="ECO:0000256" key="14">
    <source>
        <dbReference type="PIRSR" id="PIRSR000724-1"/>
    </source>
</evidence>
<dbReference type="AlphaFoldDB" id="A0A4V2V935"/>
<keyword evidence="8 13" id="KW-0808">Transferase</keyword>
<evidence type="ECO:0000256" key="1">
    <source>
        <dbReference type="ARBA" id="ARBA00000642"/>
    </source>
</evidence>
<dbReference type="HAMAP" id="MF_00145">
    <property type="entry name" value="Phosphoglyc_kinase"/>
    <property type="match status" value="1"/>
</dbReference>
<dbReference type="UniPathway" id="UPA00109">
    <property type="reaction ID" value="UER00185"/>
</dbReference>
<evidence type="ECO:0000256" key="11">
    <source>
        <dbReference type="ARBA" id="ARBA00022840"/>
    </source>
</evidence>
<dbReference type="GO" id="GO:0005829">
    <property type="term" value="C:cytosol"/>
    <property type="evidence" value="ECO:0007669"/>
    <property type="project" value="TreeGrafter"/>
</dbReference>
<evidence type="ECO:0000256" key="13">
    <source>
        <dbReference type="HAMAP-Rule" id="MF_00145"/>
    </source>
</evidence>
<dbReference type="PANTHER" id="PTHR11406">
    <property type="entry name" value="PHOSPHOGLYCERATE KINASE"/>
    <property type="match status" value="1"/>
</dbReference>
<dbReference type="InterPro" id="IPR036043">
    <property type="entry name" value="Phosphoglycerate_kinase_sf"/>
</dbReference>
<evidence type="ECO:0000256" key="12">
    <source>
        <dbReference type="ARBA" id="ARBA00023152"/>
    </source>
</evidence>
<dbReference type="GO" id="GO:0043531">
    <property type="term" value="F:ADP binding"/>
    <property type="evidence" value="ECO:0007669"/>
    <property type="project" value="TreeGrafter"/>
</dbReference>
<feature type="binding site" evidence="13 15">
    <location>
        <position position="203"/>
    </location>
    <ligand>
        <name>ATP</name>
        <dbReference type="ChEBI" id="CHEBI:30616"/>
    </ligand>
</feature>
<dbReference type="SUPFAM" id="SSF53748">
    <property type="entry name" value="Phosphoglycerate kinase"/>
    <property type="match status" value="1"/>
</dbReference>
<feature type="binding site" evidence="13 14">
    <location>
        <begin position="23"/>
        <end position="25"/>
    </location>
    <ligand>
        <name>substrate</name>
    </ligand>
</feature>
<dbReference type="GO" id="GO:0004618">
    <property type="term" value="F:phosphoglycerate kinase activity"/>
    <property type="evidence" value="ECO:0007669"/>
    <property type="project" value="UniProtKB-UniRule"/>
</dbReference>